<feature type="region of interest" description="Disordered" evidence="1">
    <location>
        <begin position="166"/>
        <end position="270"/>
    </location>
</feature>
<dbReference type="OrthoDB" id="594666at2"/>
<gene>
    <name evidence="2" type="ordered locus">Ftrac_0760</name>
</gene>
<feature type="compositionally biased region" description="Polar residues" evidence="1">
    <location>
        <begin position="80"/>
        <end position="100"/>
    </location>
</feature>
<proteinExistence type="predicted"/>
<feature type="compositionally biased region" description="Basic residues" evidence="1">
    <location>
        <begin position="178"/>
        <end position="188"/>
    </location>
</feature>
<dbReference type="eggNOG" id="ENOG50336UI">
    <property type="taxonomic scope" value="Bacteria"/>
</dbReference>
<keyword evidence="3" id="KW-1185">Reference proteome</keyword>
<feature type="compositionally biased region" description="Basic and acidic residues" evidence="1">
    <location>
        <begin position="257"/>
        <end position="268"/>
    </location>
</feature>
<dbReference type="AlphaFoldDB" id="E4TS11"/>
<protein>
    <submittedName>
        <fullName evidence="2">Uncharacterized protein</fullName>
    </submittedName>
</protein>
<dbReference type="STRING" id="643867.Ftrac_0760"/>
<feature type="region of interest" description="Disordered" evidence="1">
    <location>
        <begin position="305"/>
        <end position="328"/>
    </location>
</feature>
<evidence type="ECO:0000313" key="3">
    <source>
        <dbReference type="Proteomes" id="UP000008720"/>
    </source>
</evidence>
<name>E4TS11_MARTH</name>
<evidence type="ECO:0000256" key="1">
    <source>
        <dbReference type="SAM" id="MobiDB-lite"/>
    </source>
</evidence>
<reference evidence="2 3" key="1">
    <citation type="journal article" date="2011" name="Stand. Genomic Sci.">
        <title>Complete genome sequence of Marivirga tractuosa type strain (H-43).</title>
        <authorList>
            <person name="Pagani I."/>
            <person name="Chertkov O."/>
            <person name="Lapidus A."/>
            <person name="Lucas S."/>
            <person name="Del Rio T.G."/>
            <person name="Tice H."/>
            <person name="Copeland A."/>
            <person name="Cheng J.F."/>
            <person name="Nolan M."/>
            <person name="Saunders E."/>
            <person name="Pitluck S."/>
            <person name="Held B."/>
            <person name="Goodwin L."/>
            <person name="Liolios K."/>
            <person name="Ovchinikova G."/>
            <person name="Ivanova N."/>
            <person name="Mavromatis K."/>
            <person name="Pati A."/>
            <person name="Chen A."/>
            <person name="Palaniappan K."/>
            <person name="Land M."/>
            <person name="Hauser L."/>
            <person name="Jeffries C.D."/>
            <person name="Detter J.C."/>
            <person name="Han C."/>
            <person name="Tapia R."/>
            <person name="Ngatchou-Djao O.D."/>
            <person name="Rohde M."/>
            <person name="Goker M."/>
            <person name="Spring S."/>
            <person name="Sikorski J."/>
            <person name="Woyke T."/>
            <person name="Bristow J."/>
            <person name="Eisen J.A."/>
            <person name="Markowitz V."/>
            <person name="Hugenholtz P."/>
            <person name="Klenk H.P."/>
            <person name="Kyrpides N.C."/>
        </authorList>
    </citation>
    <scope>NUCLEOTIDE SEQUENCE [LARGE SCALE GENOMIC DNA]</scope>
    <source>
        <strain evidence="3">ATCC 23168 / DSM 4126 / NBRC 15989 / NCIMB 1408 / VKM B-1430 / H-43</strain>
    </source>
</reference>
<dbReference type="EMBL" id="CP002349">
    <property type="protein sequence ID" value="ADR20762.1"/>
    <property type="molecule type" value="Genomic_DNA"/>
</dbReference>
<evidence type="ECO:0000313" key="2">
    <source>
        <dbReference type="EMBL" id="ADR20762.1"/>
    </source>
</evidence>
<organism evidence="2 3">
    <name type="scientific">Marivirga tractuosa (strain ATCC 23168 / DSM 4126 / NBRC 15989 / NCIMB 1408 / VKM B-1430 / H-43)</name>
    <name type="common">Microscilla tractuosa</name>
    <name type="synonym">Flexibacter tractuosus</name>
    <dbReference type="NCBI Taxonomy" id="643867"/>
    <lineage>
        <taxon>Bacteria</taxon>
        <taxon>Pseudomonadati</taxon>
        <taxon>Bacteroidota</taxon>
        <taxon>Cytophagia</taxon>
        <taxon>Cytophagales</taxon>
        <taxon>Marivirgaceae</taxon>
        <taxon>Marivirga</taxon>
    </lineage>
</organism>
<accession>E4TS11</accession>
<dbReference type="HOGENOM" id="CLU_727234_0_0_10"/>
<dbReference type="KEGG" id="mtt:Ftrac_0760"/>
<dbReference type="Proteomes" id="UP000008720">
    <property type="component" value="Chromosome"/>
</dbReference>
<feature type="compositionally biased region" description="Basic and acidic residues" evidence="1">
    <location>
        <begin position="166"/>
        <end position="177"/>
    </location>
</feature>
<feature type="compositionally biased region" description="Low complexity" evidence="1">
    <location>
        <begin position="189"/>
        <end position="238"/>
    </location>
</feature>
<feature type="region of interest" description="Disordered" evidence="1">
    <location>
        <begin position="80"/>
        <end position="140"/>
    </location>
</feature>
<sequence>MDKQRLTTLINQPDKLEETDFRDLKNLKNDHPYFQALSTLITIGSKKYKPESEKKHLQSAAIYALDRKHLKEILSRDYDSNTTAEVVEKNPQQTNETTVAKNKVVSEHPETYRKPERETKPKRDSKIESTPLADSTHLPDSFFEDLFKEMEALKAEKENYQKTLEKFEANKSEDVKPKTRAKTARKTTARTASRKTTTAKPSAAKKTATKPKTTTAKKTSTTKKASTAKTTAKKTATAKPKESTKKTSSTKAKKTTKTAEKKPRKDEHDIIEEITSRKELKISDAHKKEQLNIINNFIEKEPVLTKRINPDNQSNKQEAEDLSASSTNLSDDVVSETLAKLMIKQGRKQKAIDIYKKLIWKFPQKKTYFVEIIDELKKES</sequence>
<dbReference type="RefSeq" id="WP_013452913.1">
    <property type="nucleotide sequence ID" value="NC_014759.1"/>
</dbReference>
<feature type="compositionally biased region" description="Basic and acidic residues" evidence="1">
    <location>
        <begin position="104"/>
        <end position="127"/>
    </location>
</feature>